<name>A0AA88DZ48_FICCA</name>
<comment type="caution">
    <text evidence="2">The sequence shown here is derived from an EMBL/GenBank/DDBJ whole genome shotgun (WGS) entry which is preliminary data.</text>
</comment>
<dbReference type="AlphaFoldDB" id="A0AA88DZ48"/>
<dbReference type="EMBL" id="BTGU01000156">
    <property type="protein sequence ID" value="GMN63670.1"/>
    <property type="molecule type" value="Genomic_DNA"/>
</dbReference>
<sequence length="55" mass="6289">MGIFCTAAMDQLDRDDLFRLQSDNPDYAAIKGDSNHDNEFNKVPMDKDYSEEDAD</sequence>
<proteinExistence type="predicted"/>
<dbReference type="Proteomes" id="UP001187192">
    <property type="component" value="Unassembled WGS sequence"/>
</dbReference>
<dbReference type="Gramene" id="FCD_00037299-RA">
    <property type="protein sequence ID" value="FCD_00037299-RA:cds"/>
    <property type="gene ID" value="FCD_00037299"/>
</dbReference>
<reference evidence="2" key="1">
    <citation type="submission" date="2023-07" db="EMBL/GenBank/DDBJ databases">
        <title>draft genome sequence of fig (Ficus carica).</title>
        <authorList>
            <person name="Takahashi T."/>
            <person name="Nishimura K."/>
        </authorList>
    </citation>
    <scope>NUCLEOTIDE SEQUENCE</scope>
</reference>
<evidence type="ECO:0000313" key="2">
    <source>
        <dbReference type="EMBL" id="GMN63670.1"/>
    </source>
</evidence>
<organism evidence="2 3">
    <name type="scientific">Ficus carica</name>
    <name type="common">Common fig</name>
    <dbReference type="NCBI Taxonomy" id="3494"/>
    <lineage>
        <taxon>Eukaryota</taxon>
        <taxon>Viridiplantae</taxon>
        <taxon>Streptophyta</taxon>
        <taxon>Embryophyta</taxon>
        <taxon>Tracheophyta</taxon>
        <taxon>Spermatophyta</taxon>
        <taxon>Magnoliopsida</taxon>
        <taxon>eudicotyledons</taxon>
        <taxon>Gunneridae</taxon>
        <taxon>Pentapetalae</taxon>
        <taxon>rosids</taxon>
        <taxon>fabids</taxon>
        <taxon>Rosales</taxon>
        <taxon>Moraceae</taxon>
        <taxon>Ficeae</taxon>
        <taxon>Ficus</taxon>
    </lineage>
</organism>
<protein>
    <submittedName>
        <fullName evidence="2">Uncharacterized protein</fullName>
    </submittedName>
</protein>
<accession>A0AA88DZ48</accession>
<evidence type="ECO:0000313" key="3">
    <source>
        <dbReference type="Proteomes" id="UP001187192"/>
    </source>
</evidence>
<gene>
    <name evidence="2" type="ORF">TIFTF001_032755</name>
</gene>
<feature type="compositionally biased region" description="Basic and acidic residues" evidence="1">
    <location>
        <begin position="33"/>
        <end position="48"/>
    </location>
</feature>
<evidence type="ECO:0000256" key="1">
    <source>
        <dbReference type="SAM" id="MobiDB-lite"/>
    </source>
</evidence>
<feature type="region of interest" description="Disordered" evidence="1">
    <location>
        <begin position="27"/>
        <end position="55"/>
    </location>
</feature>
<keyword evidence="3" id="KW-1185">Reference proteome</keyword>